<dbReference type="AlphaFoldDB" id="A0A699ZN09"/>
<comment type="caution">
    <text evidence="1">The sequence shown here is derived from an EMBL/GenBank/DDBJ whole genome shotgun (WGS) entry which is preliminary data.</text>
</comment>
<dbReference type="InterPro" id="IPR035940">
    <property type="entry name" value="CAP_sf"/>
</dbReference>
<dbReference type="Proteomes" id="UP000485058">
    <property type="component" value="Unassembled WGS sequence"/>
</dbReference>
<reference evidence="1 2" key="1">
    <citation type="submission" date="2020-02" db="EMBL/GenBank/DDBJ databases">
        <title>Draft genome sequence of Haematococcus lacustris strain NIES-144.</title>
        <authorList>
            <person name="Morimoto D."/>
            <person name="Nakagawa S."/>
            <person name="Yoshida T."/>
            <person name="Sawayama S."/>
        </authorList>
    </citation>
    <scope>NUCLEOTIDE SEQUENCE [LARGE SCALE GENOMIC DNA]</scope>
    <source>
        <strain evidence="1 2">NIES-144</strain>
    </source>
</reference>
<name>A0A699ZN09_HAELA</name>
<gene>
    <name evidence="1" type="ORF">HaLaN_17417</name>
</gene>
<sequence length="314" mass="34374">MGTVGYTRPLPLPPVLLLSGRKPGYGLSNVGGCSFCMVSCTHGHVAGQGGSEQGMHIRPTLQQRVACVLTAHFCLWPCLHTTAVRAAGHDPTTYNEQAQYRYSAPGYSSNTGHFTQMPTTNNVAYSVTSSASPDHMCQGACRDVWRDTKQLGCATAKSKCTSQTIYVCRQAGRRCSRPPNAWPARPSAWHQPVTALTAWPGSCTEDISSQFVASVVGWYWLRRSSWPWHAGLSVHSDLCKAHQQCRARPVFPSRQLAGGYQLPDQCSSSCVLKWLQACCRLACIVHGCVDMSPTVCQAQLDGIGEKLVLWTQRW</sequence>
<dbReference type="EMBL" id="BLLF01001613">
    <property type="protein sequence ID" value="GFH20316.1"/>
    <property type="molecule type" value="Genomic_DNA"/>
</dbReference>
<evidence type="ECO:0000313" key="1">
    <source>
        <dbReference type="EMBL" id="GFH20316.1"/>
    </source>
</evidence>
<proteinExistence type="predicted"/>
<accession>A0A699ZN09</accession>
<evidence type="ECO:0000313" key="2">
    <source>
        <dbReference type="Proteomes" id="UP000485058"/>
    </source>
</evidence>
<organism evidence="1 2">
    <name type="scientific">Haematococcus lacustris</name>
    <name type="common">Green alga</name>
    <name type="synonym">Haematococcus pluvialis</name>
    <dbReference type="NCBI Taxonomy" id="44745"/>
    <lineage>
        <taxon>Eukaryota</taxon>
        <taxon>Viridiplantae</taxon>
        <taxon>Chlorophyta</taxon>
        <taxon>core chlorophytes</taxon>
        <taxon>Chlorophyceae</taxon>
        <taxon>CS clade</taxon>
        <taxon>Chlamydomonadales</taxon>
        <taxon>Haematococcaceae</taxon>
        <taxon>Haematococcus</taxon>
    </lineage>
</organism>
<protein>
    <submittedName>
        <fullName evidence="1">Uncharacterized protein</fullName>
    </submittedName>
</protein>
<keyword evidence="2" id="KW-1185">Reference proteome</keyword>
<dbReference type="Gene3D" id="3.40.33.10">
    <property type="entry name" value="CAP"/>
    <property type="match status" value="1"/>
</dbReference>